<accession>A0ABV4NPP3</accession>
<protein>
    <recommendedName>
        <fullName evidence="3">DUF4279 domain-containing protein</fullName>
    </recommendedName>
</protein>
<dbReference type="EMBL" id="JBGMEL010000012">
    <property type="protein sequence ID" value="MFA0791498.1"/>
    <property type="molecule type" value="Genomic_DNA"/>
</dbReference>
<reference evidence="1 2" key="1">
    <citation type="submission" date="2024-08" db="EMBL/GenBank/DDBJ databases">
        <authorList>
            <person name="Ishaq N."/>
        </authorList>
    </citation>
    <scope>NUCLEOTIDE SEQUENCE [LARGE SCALE GENOMIC DNA]</scope>
    <source>
        <strain evidence="1 2">JCM 30400</strain>
    </source>
</reference>
<organism evidence="1 2">
    <name type="scientific">Microbulbifer echini</name>
    <dbReference type="NCBI Taxonomy" id="1529067"/>
    <lineage>
        <taxon>Bacteria</taxon>
        <taxon>Pseudomonadati</taxon>
        <taxon>Pseudomonadota</taxon>
        <taxon>Gammaproteobacteria</taxon>
        <taxon>Cellvibrionales</taxon>
        <taxon>Microbulbiferaceae</taxon>
        <taxon>Microbulbifer</taxon>
    </lineage>
</organism>
<dbReference type="Proteomes" id="UP001569414">
    <property type="component" value="Unassembled WGS sequence"/>
</dbReference>
<evidence type="ECO:0008006" key="3">
    <source>
        <dbReference type="Google" id="ProtNLM"/>
    </source>
</evidence>
<sequence length="132" mass="15212">MISELRLSVLLRGEKFSPKEAENVTGLRLQDKLELGEISPRGRYRGKPVPYGTAQLEVPAEIPYEDRLMWIIRALEVNLKQLYECGAEETRIYAGYFYKDQCNFGFSREELSSIAKLDVDFAISCYDMSDEE</sequence>
<name>A0ABV4NPP3_9GAMM</name>
<evidence type="ECO:0000313" key="2">
    <source>
        <dbReference type="Proteomes" id="UP001569414"/>
    </source>
</evidence>
<evidence type="ECO:0000313" key="1">
    <source>
        <dbReference type="EMBL" id="MFA0791498.1"/>
    </source>
</evidence>
<dbReference type="RefSeq" id="WP_371843955.1">
    <property type="nucleotide sequence ID" value="NZ_JBGMEL010000012.1"/>
</dbReference>
<proteinExistence type="predicted"/>
<comment type="caution">
    <text evidence="1">The sequence shown here is derived from an EMBL/GenBank/DDBJ whole genome shotgun (WGS) entry which is preliminary data.</text>
</comment>
<keyword evidence="2" id="KW-1185">Reference proteome</keyword>
<gene>
    <name evidence="1" type="ORF">ACCI51_13150</name>
</gene>